<evidence type="ECO:0000256" key="3">
    <source>
        <dbReference type="ARBA" id="ARBA00022782"/>
    </source>
</evidence>
<comment type="caution">
    <text evidence="8">The sequence shown here is derived from an EMBL/GenBank/DDBJ whole genome shotgun (WGS) entry which is preliminary data.</text>
</comment>
<keyword evidence="4 5" id="KW-0287">Flowering</keyword>
<accession>A0A498KFA7</accession>
<feature type="coiled-coil region" evidence="6">
    <location>
        <begin position="50"/>
        <end position="115"/>
    </location>
</feature>
<organism evidence="8 9">
    <name type="scientific">Malus domestica</name>
    <name type="common">Apple</name>
    <name type="synonym">Pyrus malus</name>
    <dbReference type="NCBI Taxonomy" id="3750"/>
    <lineage>
        <taxon>Eukaryota</taxon>
        <taxon>Viridiplantae</taxon>
        <taxon>Streptophyta</taxon>
        <taxon>Embryophyta</taxon>
        <taxon>Tracheophyta</taxon>
        <taxon>Spermatophyta</taxon>
        <taxon>Magnoliopsida</taxon>
        <taxon>eudicotyledons</taxon>
        <taxon>Gunneridae</taxon>
        <taxon>Pentapetalae</taxon>
        <taxon>rosids</taxon>
        <taxon>fabids</taxon>
        <taxon>Rosales</taxon>
        <taxon>Rosaceae</taxon>
        <taxon>Amygdaloideae</taxon>
        <taxon>Maleae</taxon>
        <taxon>Malus</taxon>
    </lineage>
</organism>
<dbReference type="Proteomes" id="UP000290289">
    <property type="component" value="Chromosome 3"/>
</dbReference>
<evidence type="ECO:0000256" key="4">
    <source>
        <dbReference type="ARBA" id="ARBA00023089"/>
    </source>
</evidence>
<dbReference type="PANTHER" id="PTHR31791:SF70">
    <property type="entry name" value="FRIGIDA-LIKE PROTEIN"/>
    <property type="match status" value="1"/>
</dbReference>
<dbReference type="STRING" id="3750.A0A498KFA7"/>
<evidence type="ECO:0000256" key="6">
    <source>
        <dbReference type="SAM" id="Coils"/>
    </source>
</evidence>
<dbReference type="Pfam" id="PF07899">
    <property type="entry name" value="Frigida"/>
    <property type="match status" value="1"/>
</dbReference>
<feature type="coiled-coil region" evidence="6">
    <location>
        <begin position="228"/>
        <end position="453"/>
    </location>
</feature>
<evidence type="ECO:0000256" key="1">
    <source>
        <dbReference type="ARBA" id="ARBA00008956"/>
    </source>
</evidence>
<sequence>MENVESDLKESELKQSTLRKAYDCLHAHATSLAVFSVQWKDLEDQFESTRLSIEARLRELKHREEEVRAKTEQLEIQESKVSSEMESKSNSLQVLQKLVDEKKNHLLSLQSLIREHSNAVIVQEKRLVEVEGFVREKEREGDLIKRRVEQRTKKLNSVERSVEDMALKERELRKVLGSMEARKAEFDLREEALKSEKMAIQECDKELKVKAEKLCMEEQDICLRRKSMVEWSCKLELKEKQVKESKEEGEKHLDTLSRGLQAKENKLRYQDREIELKRRELISIKRSTEEHTQNLKLEERRLENQAKELELKQKELDSIKKSTEERTQYLKSKERRLEDQAKEFELKQNKFYSIRKSTEEYNQKLKSKERQLLEGQIKELELKQKEFDWIRKENTENLKSKERQLEEQSKELKLKQQKIETIEKSIEEQALNLKLKERQLEEQANELGLKQKEFDSITKSTEEHLENLNSKENTGVLHCQVKIEQLEHLSVNNAIVPSSASNQWSIDRDVRGLQLNDHLKRYDLVGSDISAILHASSDPAQFVLDALQGFYPSKSNVDNCESGCDLIVIRRSCIHLLENLKSISPHISPQVREEAIKLAGEWKARAAKGAENCLEVLGFMRLVTAYEITSSYDTKELHSLIPDLIQRLIEKKLFIEAVRWICMFELTDKFPPVPLLEAFVENTKRFCRKVGKRKKSLDEKDKVINDQIADLRAVIECIKDCDLEAMYPSRCIESRIASLENLKENRRRVALSKVDEDTKNLKSKESQIEDKARDLKSKQKEFNLMKKSLEEQAQKLKSKERQLEFQAKELELKRKEFDSNKKSTEEHIKNLQSKENYSIPHSQVKMQKLDCIPANNVVVPSFASNQPSINWDGRGQKRSTPTYDPGFQPQQQRENKYPRTSESAVPPYPVQNFNPGFPQPRPPSSWQHHGQFGMATDNREIGAYSGAGFGAIPTPGVHYSQPYRATPADYVLPFFCPPNFFSNTDFSRLQA</sequence>
<dbReference type="GO" id="GO:0030154">
    <property type="term" value="P:cell differentiation"/>
    <property type="evidence" value="ECO:0007669"/>
    <property type="project" value="UniProtKB-KW"/>
</dbReference>
<evidence type="ECO:0000256" key="5">
    <source>
        <dbReference type="RuleBase" id="RU364012"/>
    </source>
</evidence>
<keyword evidence="2 5" id="KW-0217">Developmental protein</keyword>
<evidence type="ECO:0000313" key="9">
    <source>
        <dbReference type="Proteomes" id="UP000290289"/>
    </source>
</evidence>
<gene>
    <name evidence="8" type="ORF">DVH24_038417</name>
</gene>
<proteinExistence type="inferred from homology"/>
<feature type="region of interest" description="Disordered" evidence="7">
    <location>
        <begin position="862"/>
        <end position="907"/>
    </location>
</feature>
<keyword evidence="3 5" id="KW-0221">Differentiation</keyword>
<dbReference type="EMBL" id="RDQH01000329">
    <property type="protein sequence ID" value="RXI04143.1"/>
    <property type="molecule type" value="Genomic_DNA"/>
</dbReference>
<evidence type="ECO:0000256" key="7">
    <source>
        <dbReference type="SAM" id="MobiDB-lite"/>
    </source>
</evidence>
<name>A0A498KFA7_MALDO</name>
<dbReference type="AlphaFoldDB" id="A0A498KFA7"/>
<comment type="similarity">
    <text evidence="1 5">Belongs to the Frigida family.</text>
</comment>
<keyword evidence="6" id="KW-0175">Coiled coil</keyword>
<dbReference type="PANTHER" id="PTHR31791">
    <property type="entry name" value="FRIGIDA-LIKE PROTEIN 3-RELATED"/>
    <property type="match status" value="1"/>
</dbReference>
<feature type="compositionally biased region" description="Basic and acidic residues" evidence="7">
    <location>
        <begin position="817"/>
        <end position="829"/>
    </location>
</feature>
<dbReference type="InterPro" id="IPR012474">
    <property type="entry name" value="Frigida"/>
</dbReference>
<keyword evidence="9" id="KW-1185">Reference proteome</keyword>
<reference evidence="8 9" key="1">
    <citation type="submission" date="2018-10" db="EMBL/GenBank/DDBJ databases">
        <title>A high-quality apple genome assembly.</title>
        <authorList>
            <person name="Hu J."/>
        </authorList>
    </citation>
    <scope>NUCLEOTIDE SEQUENCE [LARGE SCALE GENOMIC DNA]</scope>
    <source>
        <strain evidence="9">cv. HFTH1</strain>
        <tissue evidence="8">Young leaf</tissue>
    </source>
</reference>
<protein>
    <recommendedName>
        <fullName evidence="5">FRIGIDA-like protein</fullName>
    </recommendedName>
</protein>
<feature type="region of interest" description="Disordered" evidence="7">
    <location>
        <begin position="817"/>
        <end position="836"/>
    </location>
</feature>
<dbReference type="GO" id="GO:0009908">
    <property type="term" value="P:flower development"/>
    <property type="evidence" value="ECO:0007669"/>
    <property type="project" value="UniProtKB-KW"/>
</dbReference>
<evidence type="ECO:0000256" key="2">
    <source>
        <dbReference type="ARBA" id="ARBA00022473"/>
    </source>
</evidence>
<evidence type="ECO:0000313" key="8">
    <source>
        <dbReference type="EMBL" id="RXI04143.1"/>
    </source>
</evidence>
<feature type="compositionally biased region" description="Polar residues" evidence="7">
    <location>
        <begin position="878"/>
        <end position="892"/>
    </location>
</feature>